<dbReference type="GeneID" id="54547855"/>
<dbReference type="RefSeq" id="XP_033654276.1">
    <property type="nucleotide sequence ID" value="XM_033794680.1"/>
</dbReference>
<accession>A0A6A6JJR8</accession>
<reference evidence="2" key="1">
    <citation type="journal article" date="2020" name="Stud. Mycol.">
        <title>101 Dothideomycetes genomes: a test case for predicting lifestyles and emergence of pathogens.</title>
        <authorList>
            <person name="Haridas S."/>
            <person name="Albert R."/>
            <person name="Binder M."/>
            <person name="Bloem J."/>
            <person name="Labutti K."/>
            <person name="Salamov A."/>
            <person name="Andreopoulos B."/>
            <person name="Baker S."/>
            <person name="Barry K."/>
            <person name="Bills G."/>
            <person name="Bluhm B."/>
            <person name="Cannon C."/>
            <person name="Castanera R."/>
            <person name="Culley D."/>
            <person name="Daum C."/>
            <person name="Ezra D."/>
            <person name="Gonzalez J."/>
            <person name="Henrissat B."/>
            <person name="Kuo A."/>
            <person name="Liang C."/>
            <person name="Lipzen A."/>
            <person name="Lutzoni F."/>
            <person name="Magnuson J."/>
            <person name="Mondo S."/>
            <person name="Nolan M."/>
            <person name="Ohm R."/>
            <person name="Pangilinan J."/>
            <person name="Park H.-J."/>
            <person name="Ramirez L."/>
            <person name="Alfaro M."/>
            <person name="Sun H."/>
            <person name="Tritt A."/>
            <person name="Yoshinaga Y."/>
            <person name="Zwiers L.-H."/>
            <person name="Turgeon B."/>
            <person name="Goodwin S."/>
            <person name="Spatafora J."/>
            <person name="Crous P."/>
            <person name="Grigoriev I."/>
        </authorList>
    </citation>
    <scope>NUCLEOTIDE SEQUENCE</scope>
    <source>
        <strain evidence="2">CBS 379.55</strain>
    </source>
</reference>
<evidence type="ECO:0000256" key="1">
    <source>
        <dbReference type="SAM" id="Phobius"/>
    </source>
</evidence>
<evidence type="ECO:0000313" key="3">
    <source>
        <dbReference type="Proteomes" id="UP000800097"/>
    </source>
</evidence>
<sequence length="240" mass="27151">MSKHVFQRAVHNAIYIGFPTANLRPSDGESKYFETSIFSRDLSPVPRSRIVPNIYETSRRLAEKQFVRFIRARLGASLGALRPLSRRDEPAPACRDSSCQPPVFPRCCCPTCRLSPQGIVDTNCVGKGERDCYQFDTDTSQRPGGHYVRTSIMGDQSAAREFLISNPPARWQIGVQPTHASHACSRKAVGNARHRNGPLDLRLLFFFFSMLWQLCFTDINFIRIIIHIVGLPWTELGCHD</sequence>
<feature type="transmembrane region" description="Helical" evidence="1">
    <location>
        <begin position="203"/>
        <end position="226"/>
    </location>
</feature>
<evidence type="ECO:0000313" key="2">
    <source>
        <dbReference type="EMBL" id="KAF2276737.1"/>
    </source>
</evidence>
<keyword evidence="3" id="KW-1185">Reference proteome</keyword>
<name>A0A6A6JJR8_WESOR</name>
<keyword evidence="1" id="KW-0812">Transmembrane</keyword>
<keyword evidence="1" id="KW-0472">Membrane</keyword>
<gene>
    <name evidence="2" type="ORF">EI97DRAFT_319930</name>
</gene>
<dbReference type="Proteomes" id="UP000800097">
    <property type="component" value="Unassembled WGS sequence"/>
</dbReference>
<proteinExistence type="predicted"/>
<protein>
    <submittedName>
        <fullName evidence="2">Uncharacterized protein</fullName>
    </submittedName>
</protein>
<organism evidence="2 3">
    <name type="scientific">Westerdykella ornata</name>
    <dbReference type="NCBI Taxonomy" id="318751"/>
    <lineage>
        <taxon>Eukaryota</taxon>
        <taxon>Fungi</taxon>
        <taxon>Dikarya</taxon>
        <taxon>Ascomycota</taxon>
        <taxon>Pezizomycotina</taxon>
        <taxon>Dothideomycetes</taxon>
        <taxon>Pleosporomycetidae</taxon>
        <taxon>Pleosporales</taxon>
        <taxon>Sporormiaceae</taxon>
        <taxon>Westerdykella</taxon>
    </lineage>
</organism>
<keyword evidence="1" id="KW-1133">Transmembrane helix</keyword>
<dbReference type="AlphaFoldDB" id="A0A6A6JJR8"/>
<dbReference type="EMBL" id="ML986492">
    <property type="protein sequence ID" value="KAF2276737.1"/>
    <property type="molecule type" value="Genomic_DNA"/>
</dbReference>